<gene>
    <name evidence="5" type="ORF">THERMOS_1105</name>
</gene>
<organism evidence="5 6">
    <name type="scientific">Bathymodiolus thermophilus thioautotrophic gill symbiont</name>
    <dbReference type="NCBI Taxonomy" id="2360"/>
    <lineage>
        <taxon>Bacteria</taxon>
        <taxon>Pseudomonadati</taxon>
        <taxon>Pseudomonadota</taxon>
        <taxon>Gammaproteobacteria</taxon>
        <taxon>sulfur-oxidizing symbionts</taxon>
    </lineage>
</organism>
<dbReference type="EMBL" id="CAESAQ020000057">
    <property type="protein sequence ID" value="CAB5499860.1"/>
    <property type="molecule type" value="Genomic_DNA"/>
</dbReference>
<sequence length="241" mass="27368">MFDFQTIDALQAKFNRLNHSQSIADKLHEDLIIRWTYHSNAIEGNTLTLQETKVVLEGVTVAGKSIVEHLEAVNHKEAILFVEQLSCENSPLSELDIKSLHHLILTKIDEKNAGKYRTENVIISGAEHHPPSFLEVPQKMSDFISWCATNFNKIHPVIMAARIHTDFVGIHPFVDGNGRTARLLMNLSLIKNKLPPIIIQNEHKLEYYQALDTAHTKGDYQPFVQLVMQQLETTLSQAIED</sequence>
<keyword evidence="6" id="KW-1185">Reference proteome</keyword>
<dbReference type="Pfam" id="PF02661">
    <property type="entry name" value="Fic"/>
    <property type="match status" value="1"/>
</dbReference>
<dbReference type="Proteomes" id="UP000643672">
    <property type="component" value="Unassembled WGS sequence"/>
</dbReference>
<dbReference type="InterPro" id="IPR003812">
    <property type="entry name" value="Fido"/>
</dbReference>
<evidence type="ECO:0000256" key="3">
    <source>
        <dbReference type="PIRSR" id="PIRSR640198-3"/>
    </source>
</evidence>
<evidence type="ECO:0000313" key="6">
    <source>
        <dbReference type="Proteomes" id="UP000643672"/>
    </source>
</evidence>
<dbReference type="SUPFAM" id="SSF140931">
    <property type="entry name" value="Fic-like"/>
    <property type="match status" value="1"/>
</dbReference>
<feature type="active site" evidence="1">
    <location>
        <position position="171"/>
    </location>
</feature>
<evidence type="ECO:0000259" key="4">
    <source>
        <dbReference type="PROSITE" id="PS51459"/>
    </source>
</evidence>
<protein>
    <submittedName>
        <fullName evidence="5">Fic domain protein, MA2133 type</fullName>
    </submittedName>
</protein>
<dbReference type="InterPro" id="IPR040198">
    <property type="entry name" value="Fido_containing"/>
</dbReference>
<keyword evidence="2" id="KW-0067">ATP-binding</keyword>
<dbReference type="AlphaFoldDB" id="A0A8H9CGQ0"/>
<feature type="domain" description="Fido" evidence="4">
    <location>
        <begin position="92"/>
        <end position="229"/>
    </location>
</feature>
<dbReference type="Gene3D" id="1.10.3290.10">
    <property type="entry name" value="Fido-like domain"/>
    <property type="match status" value="1"/>
</dbReference>
<dbReference type="GO" id="GO:0005524">
    <property type="term" value="F:ATP binding"/>
    <property type="evidence" value="ECO:0007669"/>
    <property type="project" value="UniProtKB-KW"/>
</dbReference>
<dbReference type="PANTHER" id="PTHR13504:SF38">
    <property type="entry name" value="FIDO DOMAIN-CONTAINING PROTEIN"/>
    <property type="match status" value="1"/>
</dbReference>
<dbReference type="PANTHER" id="PTHR13504">
    <property type="entry name" value="FIDO DOMAIN-CONTAINING PROTEIN DDB_G0283145"/>
    <property type="match status" value="1"/>
</dbReference>
<reference evidence="5 6" key="1">
    <citation type="submission" date="2020-05" db="EMBL/GenBank/DDBJ databases">
        <authorList>
            <person name="Petersen J."/>
            <person name="Sayavedra L."/>
        </authorList>
    </citation>
    <scope>NUCLEOTIDE SEQUENCE [LARGE SCALE GENOMIC DNA]</scope>
    <source>
        <strain evidence="5">B thermophilus SOXS</strain>
    </source>
</reference>
<dbReference type="PROSITE" id="PS51459">
    <property type="entry name" value="FIDO"/>
    <property type="match status" value="1"/>
</dbReference>
<feature type="binding site" evidence="2">
    <location>
        <begin position="207"/>
        <end position="208"/>
    </location>
    <ligand>
        <name>ATP</name>
        <dbReference type="ChEBI" id="CHEBI:30616"/>
    </ligand>
</feature>
<evidence type="ECO:0000256" key="2">
    <source>
        <dbReference type="PIRSR" id="PIRSR640198-2"/>
    </source>
</evidence>
<evidence type="ECO:0000313" key="5">
    <source>
        <dbReference type="EMBL" id="CAB5499860.1"/>
    </source>
</evidence>
<feature type="binding site" evidence="2">
    <location>
        <begin position="175"/>
        <end position="182"/>
    </location>
    <ligand>
        <name>ATP</name>
        <dbReference type="ChEBI" id="CHEBI:30616"/>
    </ligand>
</feature>
<proteinExistence type="predicted"/>
<feature type="site" description="Important for autoinhibition of adenylyltransferase activity" evidence="3">
    <location>
        <position position="43"/>
    </location>
</feature>
<name>A0A8H9CGQ0_9GAMM</name>
<keyword evidence="2" id="KW-0547">Nucleotide-binding</keyword>
<dbReference type="InterPro" id="IPR036597">
    <property type="entry name" value="Fido-like_dom_sf"/>
</dbReference>
<accession>A0A8H9CGQ0</accession>
<dbReference type="RefSeq" id="WP_202763036.1">
    <property type="nucleotide sequence ID" value="NZ_CAESAQ020000057.1"/>
</dbReference>
<evidence type="ECO:0000256" key="1">
    <source>
        <dbReference type="PIRSR" id="PIRSR640198-1"/>
    </source>
</evidence>
<comment type="caution">
    <text evidence="5">The sequence shown here is derived from an EMBL/GenBank/DDBJ whole genome shotgun (WGS) entry which is preliminary data.</text>
</comment>